<dbReference type="RefSeq" id="XP_066662722.1">
    <property type="nucleotide sequence ID" value="XM_066817030.1"/>
</dbReference>
<keyword evidence="4" id="KW-1185">Reference proteome</keyword>
<organism evidence="3 4">
    <name type="scientific">Apiospora hydei</name>
    <dbReference type="NCBI Taxonomy" id="1337664"/>
    <lineage>
        <taxon>Eukaryota</taxon>
        <taxon>Fungi</taxon>
        <taxon>Dikarya</taxon>
        <taxon>Ascomycota</taxon>
        <taxon>Pezizomycotina</taxon>
        <taxon>Sordariomycetes</taxon>
        <taxon>Xylariomycetidae</taxon>
        <taxon>Amphisphaeriales</taxon>
        <taxon>Apiosporaceae</taxon>
        <taxon>Apiospora</taxon>
    </lineage>
</organism>
<dbReference type="GeneID" id="92050090"/>
<evidence type="ECO:0000313" key="3">
    <source>
        <dbReference type="EMBL" id="KAK8065969.1"/>
    </source>
</evidence>
<evidence type="ECO:0000313" key="4">
    <source>
        <dbReference type="Proteomes" id="UP001433268"/>
    </source>
</evidence>
<feature type="region of interest" description="Disordered" evidence="1">
    <location>
        <begin position="195"/>
        <end position="262"/>
    </location>
</feature>
<proteinExistence type="predicted"/>
<sequence length="397" mass="43576">MPYNTRRKSLSLPSLGIHIPSSHPRHSNKQSPNMSPKSTTSLTRPSPSDDNTQSRPSKKVKRSHGPDASTTAPPSAASSKTSAARAARATPPPSPALHMSIEEADDLGEMRKIDLEGINDDIVEAVIVQLQQTRNRPHLVKELANVLMGQVKIVQHAPVGRPLLPCPLAKELETVHPRRTYFYLTVCPHQPLPDPSSAQLAQRAVVTPSLSSSSSTSEDAESADADRRRELSLSPEIDLSSPEFDEMEDDMPMPGTPMGSVSMSQRHRRMTSMSRNSKIDEPPLEKDEKEFTETADGLQKRKLSGGFLSSGPAESLRLDDGMQHEQLFGGETKGLSLAPSLLPHVAFMTSPAMRPSFVVPPKKDEAENWHKLDAMLDWDRSPETVELDELDGLLNDF</sequence>
<name>A0ABR1V450_9PEZI</name>
<evidence type="ECO:0000259" key="2">
    <source>
        <dbReference type="Pfam" id="PF25318"/>
    </source>
</evidence>
<feature type="domain" description="GDS1 winged helix" evidence="2">
    <location>
        <begin position="114"/>
        <end position="156"/>
    </location>
</feature>
<protein>
    <recommendedName>
        <fullName evidence="2">GDS1 winged helix domain-containing protein</fullName>
    </recommendedName>
</protein>
<gene>
    <name evidence="3" type="ORF">PG997_012716</name>
</gene>
<dbReference type="Pfam" id="PF25318">
    <property type="entry name" value="WHD_GDS1"/>
    <property type="match status" value="1"/>
</dbReference>
<evidence type="ECO:0000256" key="1">
    <source>
        <dbReference type="SAM" id="MobiDB-lite"/>
    </source>
</evidence>
<dbReference type="EMBL" id="JAQQWN010000009">
    <property type="protein sequence ID" value="KAK8065969.1"/>
    <property type="molecule type" value="Genomic_DNA"/>
</dbReference>
<feature type="compositionally biased region" description="Low complexity" evidence="1">
    <location>
        <begin position="68"/>
        <end position="89"/>
    </location>
</feature>
<feature type="compositionally biased region" description="Polar residues" evidence="1">
    <location>
        <begin position="29"/>
        <end position="55"/>
    </location>
</feature>
<feature type="region of interest" description="Disordered" evidence="1">
    <location>
        <begin position="1"/>
        <end position="98"/>
    </location>
</feature>
<dbReference type="InterPro" id="IPR057511">
    <property type="entry name" value="WH_GDS1"/>
</dbReference>
<dbReference type="Proteomes" id="UP001433268">
    <property type="component" value="Unassembled WGS sequence"/>
</dbReference>
<reference evidence="3 4" key="1">
    <citation type="submission" date="2023-01" db="EMBL/GenBank/DDBJ databases">
        <title>Analysis of 21 Apiospora genomes using comparative genomics revels a genus with tremendous synthesis potential of carbohydrate active enzymes and secondary metabolites.</title>
        <authorList>
            <person name="Sorensen T."/>
        </authorList>
    </citation>
    <scope>NUCLEOTIDE SEQUENCE [LARGE SCALE GENOMIC DNA]</scope>
    <source>
        <strain evidence="3 4">CBS 114990</strain>
    </source>
</reference>
<comment type="caution">
    <text evidence="3">The sequence shown here is derived from an EMBL/GenBank/DDBJ whole genome shotgun (WGS) entry which is preliminary data.</text>
</comment>
<accession>A0ABR1V450</accession>